<dbReference type="Pfam" id="PF07696">
    <property type="entry name" value="7TMR-DISMED2"/>
    <property type="match status" value="1"/>
</dbReference>
<dbReference type="PROSITE" id="PS51257">
    <property type="entry name" value="PROKAR_LIPOPROTEIN"/>
    <property type="match status" value="1"/>
</dbReference>
<keyword evidence="1" id="KW-0472">Membrane</keyword>
<dbReference type="Pfam" id="PF00196">
    <property type="entry name" value="GerE"/>
    <property type="match status" value="1"/>
</dbReference>
<dbReference type="InterPro" id="IPR036388">
    <property type="entry name" value="WH-like_DNA-bd_sf"/>
</dbReference>
<dbReference type="SMART" id="SM00421">
    <property type="entry name" value="HTH_LUXR"/>
    <property type="match status" value="1"/>
</dbReference>
<dbReference type="SUPFAM" id="SSF46894">
    <property type="entry name" value="C-terminal effector domain of the bipartite response regulators"/>
    <property type="match status" value="1"/>
</dbReference>
<sequence length="520" mass="61013">MNGLIRTLISLLLLSFISSCTKTNSDLTDISFSYCSYSDNSNQYTIKTIEKIPFHISEKVNIHFFKGTIWIALKITNHSPSRKTLIIHNNDRINRNYKFYKLDSTINQLHSLNTIKDIQYNDDRFFNFSKPNFRIVLEPHEQGTYYIQTSNNGKVVRATPYITSLQEFIRIIYWDTIENIFFYGMMFIIFCITIFYWIILKKKLYLFYTLYILFTCFLYIGFDGYLYGHDLPIIIVEHLIFVFYKCSIFFLIIFSAHFLGIKKTYPQFYLYLKCYTVIVITGLLIYQLLFCSTQIGKIHIVEYGFGVGWLLLLLSMIIKAAQKQKQETIQYVLAMSFALFFVSIGILNICIVSDVTGNTFFKIGTTFEFIIFTYSTAHILGKKSNKIKQYIRHQSILENSNIKLQSKLYQVNNTKIKKNDFLNIFKLLESNLTNEGEWASFKQKFQELNPHFLSNLYEKHPELSKNEIRLLTLVKIGFTQKEISNMLFITEGSVKKAKQRVRKKIAISTNVTLSSYLSIF</sequence>
<feature type="transmembrane region" description="Helical" evidence="1">
    <location>
        <begin position="180"/>
        <end position="199"/>
    </location>
</feature>
<dbReference type="InterPro" id="IPR000792">
    <property type="entry name" value="Tscrpt_reg_LuxR_C"/>
</dbReference>
<evidence type="ECO:0000259" key="3">
    <source>
        <dbReference type="SMART" id="SM00421"/>
    </source>
</evidence>
<keyword evidence="2" id="KW-0732">Signal</keyword>
<dbReference type="InterPro" id="IPR011622">
    <property type="entry name" value="7TMR_DISM_rcpt_extracell_dom2"/>
</dbReference>
<feature type="transmembrane region" description="Helical" evidence="1">
    <location>
        <begin position="331"/>
        <end position="354"/>
    </location>
</feature>
<evidence type="ECO:0000313" key="4">
    <source>
        <dbReference type="EMBL" id="MFD2591710.1"/>
    </source>
</evidence>
<organism evidence="4 5">
    <name type="scientific">Aquimarina hainanensis</name>
    <dbReference type="NCBI Taxonomy" id="1578017"/>
    <lineage>
        <taxon>Bacteria</taxon>
        <taxon>Pseudomonadati</taxon>
        <taxon>Bacteroidota</taxon>
        <taxon>Flavobacteriia</taxon>
        <taxon>Flavobacteriales</taxon>
        <taxon>Flavobacteriaceae</taxon>
        <taxon>Aquimarina</taxon>
    </lineage>
</organism>
<feature type="transmembrane region" description="Helical" evidence="1">
    <location>
        <begin position="206"/>
        <end position="227"/>
    </location>
</feature>
<evidence type="ECO:0000256" key="1">
    <source>
        <dbReference type="SAM" id="Phobius"/>
    </source>
</evidence>
<reference evidence="5" key="1">
    <citation type="journal article" date="2019" name="Int. J. Syst. Evol. Microbiol.">
        <title>The Global Catalogue of Microorganisms (GCM) 10K type strain sequencing project: providing services to taxonomists for standard genome sequencing and annotation.</title>
        <authorList>
            <consortium name="The Broad Institute Genomics Platform"/>
            <consortium name="The Broad Institute Genome Sequencing Center for Infectious Disease"/>
            <person name="Wu L."/>
            <person name="Ma J."/>
        </authorList>
    </citation>
    <scope>NUCLEOTIDE SEQUENCE [LARGE SCALE GENOMIC DNA]</scope>
    <source>
        <strain evidence="5">KCTC 42423</strain>
    </source>
</reference>
<protein>
    <submittedName>
        <fullName evidence="4">7TM diverse intracellular signaling domain-containing protein</fullName>
    </submittedName>
</protein>
<dbReference type="Pfam" id="PF07695">
    <property type="entry name" value="7TMR-DISM_7TM"/>
    <property type="match status" value="1"/>
</dbReference>
<feature type="transmembrane region" description="Helical" evidence="1">
    <location>
        <begin position="239"/>
        <end position="261"/>
    </location>
</feature>
<keyword evidence="1" id="KW-0812">Transmembrane</keyword>
<feature type="transmembrane region" description="Helical" evidence="1">
    <location>
        <begin position="268"/>
        <end position="288"/>
    </location>
</feature>
<keyword evidence="1" id="KW-1133">Transmembrane helix</keyword>
<feature type="domain" description="HTH luxR-type" evidence="3">
    <location>
        <begin position="460"/>
        <end position="517"/>
    </location>
</feature>
<feature type="transmembrane region" description="Helical" evidence="1">
    <location>
        <begin position="300"/>
        <end position="319"/>
    </location>
</feature>
<gene>
    <name evidence="4" type="ORF">ACFSTE_12800</name>
</gene>
<keyword evidence="5" id="KW-1185">Reference proteome</keyword>
<dbReference type="EMBL" id="JBHULX010000022">
    <property type="protein sequence ID" value="MFD2591710.1"/>
    <property type="molecule type" value="Genomic_DNA"/>
</dbReference>
<name>A0ABW5N7W6_9FLAO</name>
<dbReference type="InterPro" id="IPR011623">
    <property type="entry name" value="7TMR_DISM_rcpt_extracell_dom1"/>
</dbReference>
<feature type="transmembrane region" description="Helical" evidence="1">
    <location>
        <begin position="360"/>
        <end position="380"/>
    </location>
</feature>
<proteinExistence type="predicted"/>
<feature type="signal peptide" evidence="2">
    <location>
        <begin position="1"/>
        <end position="21"/>
    </location>
</feature>
<dbReference type="Gene3D" id="1.10.10.10">
    <property type="entry name" value="Winged helix-like DNA-binding domain superfamily/Winged helix DNA-binding domain"/>
    <property type="match status" value="1"/>
</dbReference>
<feature type="chain" id="PRO_5047148557" evidence="2">
    <location>
        <begin position="22"/>
        <end position="520"/>
    </location>
</feature>
<dbReference type="Proteomes" id="UP001597459">
    <property type="component" value="Unassembled WGS sequence"/>
</dbReference>
<evidence type="ECO:0000256" key="2">
    <source>
        <dbReference type="SAM" id="SignalP"/>
    </source>
</evidence>
<dbReference type="RefSeq" id="WP_378253420.1">
    <property type="nucleotide sequence ID" value="NZ_JBHSJV010000001.1"/>
</dbReference>
<accession>A0ABW5N7W6</accession>
<comment type="caution">
    <text evidence="4">The sequence shown here is derived from an EMBL/GenBank/DDBJ whole genome shotgun (WGS) entry which is preliminary data.</text>
</comment>
<evidence type="ECO:0000313" key="5">
    <source>
        <dbReference type="Proteomes" id="UP001597459"/>
    </source>
</evidence>
<dbReference type="InterPro" id="IPR016032">
    <property type="entry name" value="Sig_transdc_resp-reg_C-effctor"/>
</dbReference>